<accession>A0ABY6M157</accession>
<evidence type="ECO:0000256" key="3">
    <source>
        <dbReference type="ARBA" id="ARBA00022837"/>
    </source>
</evidence>
<dbReference type="EMBL" id="CP081495">
    <property type="protein sequence ID" value="UYW02283.1"/>
    <property type="molecule type" value="Genomic_DNA"/>
</dbReference>
<evidence type="ECO:0000256" key="2">
    <source>
        <dbReference type="ARBA" id="ARBA00011245"/>
    </source>
</evidence>
<proteinExistence type="predicted"/>
<reference evidence="4" key="1">
    <citation type="submission" date="2021-08" db="EMBL/GenBank/DDBJ databases">
        <title>Flavobacterium sp. strain CC-SYL302.</title>
        <authorList>
            <person name="Lin S.-Y."/>
            <person name="Lee T.-H."/>
            <person name="Young C.-C."/>
        </authorList>
    </citation>
    <scope>NUCLEOTIDE SEQUENCE</scope>
    <source>
        <strain evidence="4">CC-SYL302</strain>
    </source>
</reference>
<dbReference type="InterPro" id="IPR011013">
    <property type="entry name" value="Gal_mutarotase_sf_dom"/>
</dbReference>
<sequence>MQFPSYSHFGIWSAKNASFVCLEPWCGVADLESHNKKLEEKEGVITLAPQKTWTAFWNITLKA</sequence>
<comment type="cofactor">
    <cofactor evidence="1">
        <name>Ca(2+)</name>
        <dbReference type="ChEBI" id="CHEBI:29108"/>
    </cofactor>
</comment>
<name>A0ABY6M157_9FLAO</name>
<dbReference type="RefSeq" id="WP_264434800.1">
    <property type="nucleotide sequence ID" value="NZ_CP081495.1"/>
</dbReference>
<gene>
    <name evidence="4" type="ORF">K5I29_05115</name>
</gene>
<dbReference type="Gene3D" id="2.70.98.10">
    <property type="match status" value="1"/>
</dbReference>
<dbReference type="SUPFAM" id="SSF74650">
    <property type="entry name" value="Galactose mutarotase-like"/>
    <property type="match status" value="1"/>
</dbReference>
<evidence type="ECO:0000313" key="5">
    <source>
        <dbReference type="Proteomes" id="UP001163328"/>
    </source>
</evidence>
<protein>
    <recommendedName>
        <fullName evidence="6">Aldose 1-epimerase</fullName>
    </recommendedName>
</protein>
<keyword evidence="5" id="KW-1185">Reference proteome</keyword>
<keyword evidence="3" id="KW-0106">Calcium</keyword>
<comment type="subunit">
    <text evidence="2">Monomer.</text>
</comment>
<organism evidence="4 5">
    <name type="scientific">Flavobacterium agricola</name>
    <dbReference type="NCBI Taxonomy" id="2870839"/>
    <lineage>
        <taxon>Bacteria</taxon>
        <taxon>Pseudomonadati</taxon>
        <taxon>Bacteroidota</taxon>
        <taxon>Flavobacteriia</taxon>
        <taxon>Flavobacteriales</taxon>
        <taxon>Flavobacteriaceae</taxon>
        <taxon>Flavobacterium</taxon>
    </lineage>
</organism>
<evidence type="ECO:0000256" key="1">
    <source>
        <dbReference type="ARBA" id="ARBA00001913"/>
    </source>
</evidence>
<dbReference type="Proteomes" id="UP001163328">
    <property type="component" value="Chromosome"/>
</dbReference>
<evidence type="ECO:0000313" key="4">
    <source>
        <dbReference type="EMBL" id="UYW02283.1"/>
    </source>
</evidence>
<evidence type="ECO:0008006" key="6">
    <source>
        <dbReference type="Google" id="ProtNLM"/>
    </source>
</evidence>
<dbReference type="InterPro" id="IPR014718">
    <property type="entry name" value="GH-type_carb-bd"/>
</dbReference>